<dbReference type="EMBL" id="FMJC01000001">
    <property type="protein sequence ID" value="SCM69946.1"/>
    <property type="molecule type" value="Genomic_DNA"/>
</dbReference>
<sequence length="378" mass="41844">MVQYYLRHYFNPDFDHLHLKPGGENGSSDVYSLGYVQNAIDGQVLAEIIPLEDAGPDPDPRFMLDKHKFPAGPNTRVDPQYPNYLLAAANGYVFYLDGKITVKCLLNVRQDISFQTGNIFFVGDMAIHGSVRAGFSVQANNVRIMGMVEGGVVRARRNLMIDGGVRGGAGQHSLVDAGGKLLSPFLEKVEARARDNIVIEKSCLYSTVYAGASIVVRELAYGGIINAYGSVYVGKQLGNKAGIPTKVYLGYDPLSIRQLEKIDSIIAQQSQTITHLNAVAGHLPPETNETSRKLEALRAQRQQLIKRRNDLWARLSLDENYMHNCRLLVPGRIYPGVELSIGRAFLTIDSIYDKVVCRLVDNEIIIEHLQHSHLGAPQ</sequence>
<dbReference type="RefSeq" id="WP_179981488.1">
    <property type="nucleotide sequence ID" value="NZ_LT608333.1"/>
</dbReference>
<evidence type="ECO:0008006" key="2">
    <source>
        <dbReference type="Google" id="ProtNLM"/>
    </source>
</evidence>
<proteinExistence type="predicted"/>
<protein>
    <recommendedName>
        <fullName evidence="2">DUF342 domain-containing protein</fullName>
    </recommendedName>
</protein>
<dbReference type="PANTHER" id="PTHR38032:SF1">
    <property type="entry name" value="RNA-BINDING PROTEIN KHPB N-TERMINAL DOMAIN-CONTAINING PROTEIN"/>
    <property type="match status" value="1"/>
</dbReference>
<dbReference type="Pfam" id="PF03961">
    <property type="entry name" value="FapA"/>
    <property type="match status" value="1"/>
</dbReference>
<dbReference type="InterPro" id="IPR046865">
    <property type="entry name" value="FapA_b_solenoid"/>
</dbReference>
<evidence type="ECO:0000313" key="1">
    <source>
        <dbReference type="EMBL" id="SCM69946.1"/>
    </source>
</evidence>
<accession>A0A212KXG3</accession>
<gene>
    <name evidence="1" type="ORF">KL86DES1_10069</name>
</gene>
<dbReference type="InterPro" id="IPR005646">
    <property type="entry name" value="FapA"/>
</dbReference>
<dbReference type="PANTHER" id="PTHR38032">
    <property type="entry name" value="POLYMERASE-RELATED"/>
    <property type="match status" value="1"/>
</dbReference>
<name>A0A212KXG3_9BACT</name>
<organism evidence="1">
    <name type="scientific">uncultured Desulfovibrio sp</name>
    <dbReference type="NCBI Taxonomy" id="167968"/>
    <lineage>
        <taxon>Bacteria</taxon>
        <taxon>Pseudomonadati</taxon>
        <taxon>Thermodesulfobacteriota</taxon>
        <taxon>Desulfovibrionia</taxon>
        <taxon>Desulfovibrionales</taxon>
        <taxon>Desulfovibrionaceae</taxon>
        <taxon>Desulfovibrio</taxon>
        <taxon>environmental samples</taxon>
    </lineage>
</organism>
<reference evidence="1" key="1">
    <citation type="submission" date="2016-08" db="EMBL/GenBank/DDBJ databases">
        <authorList>
            <person name="Seilhamer J.J."/>
        </authorList>
    </citation>
    <scope>NUCLEOTIDE SEQUENCE</scope>
    <source>
        <strain evidence="1">86-1</strain>
    </source>
</reference>
<dbReference type="AlphaFoldDB" id="A0A212KXG3"/>